<sequence length="82" mass="9559">VNGRGFFNQGTQGAKVYAEASNIKESKNAEENNFGKKKDKEKIIMLNWSQENYIHKFVNQKYEPKRRATIRAIKEKKIIIVT</sequence>
<keyword evidence="2" id="KW-1185">Reference proteome</keyword>
<gene>
    <name evidence="1" type="ORF">GMARGA_LOCUS36851</name>
</gene>
<evidence type="ECO:0000313" key="2">
    <source>
        <dbReference type="Proteomes" id="UP000789901"/>
    </source>
</evidence>
<proteinExistence type="predicted"/>
<comment type="caution">
    <text evidence="1">The sequence shown here is derived from an EMBL/GenBank/DDBJ whole genome shotgun (WGS) entry which is preliminary data.</text>
</comment>
<evidence type="ECO:0000313" key="1">
    <source>
        <dbReference type="EMBL" id="CAG8844005.1"/>
    </source>
</evidence>
<accession>A0ABN7WZ73</accession>
<name>A0ABN7WZ73_GIGMA</name>
<protein>
    <submittedName>
        <fullName evidence="1">612_t:CDS:1</fullName>
    </submittedName>
</protein>
<reference evidence="1 2" key="1">
    <citation type="submission" date="2021-06" db="EMBL/GenBank/DDBJ databases">
        <authorList>
            <person name="Kallberg Y."/>
            <person name="Tangrot J."/>
            <person name="Rosling A."/>
        </authorList>
    </citation>
    <scope>NUCLEOTIDE SEQUENCE [LARGE SCALE GENOMIC DNA]</scope>
    <source>
        <strain evidence="1 2">120-4 pot B 10/14</strain>
    </source>
</reference>
<organism evidence="1 2">
    <name type="scientific">Gigaspora margarita</name>
    <dbReference type="NCBI Taxonomy" id="4874"/>
    <lineage>
        <taxon>Eukaryota</taxon>
        <taxon>Fungi</taxon>
        <taxon>Fungi incertae sedis</taxon>
        <taxon>Mucoromycota</taxon>
        <taxon>Glomeromycotina</taxon>
        <taxon>Glomeromycetes</taxon>
        <taxon>Diversisporales</taxon>
        <taxon>Gigasporaceae</taxon>
        <taxon>Gigaspora</taxon>
    </lineage>
</organism>
<dbReference type="EMBL" id="CAJVQB010074331">
    <property type="protein sequence ID" value="CAG8844005.1"/>
    <property type="molecule type" value="Genomic_DNA"/>
</dbReference>
<feature type="non-terminal residue" evidence="1">
    <location>
        <position position="1"/>
    </location>
</feature>
<dbReference type="Proteomes" id="UP000789901">
    <property type="component" value="Unassembled WGS sequence"/>
</dbReference>